<evidence type="ECO:0000313" key="2">
    <source>
        <dbReference type="Proteomes" id="UP000027135"/>
    </source>
</evidence>
<protein>
    <submittedName>
        <fullName evidence="1">Uncharacterized protein</fullName>
    </submittedName>
</protein>
<proteinExistence type="predicted"/>
<organism evidence="1 2">
    <name type="scientific">Zootermopsis nevadensis</name>
    <name type="common">Dampwood termite</name>
    <dbReference type="NCBI Taxonomy" id="136037"/>
    <lineage>
        <taxon>Eukaryota</taxon>
        <taxon>Metazoa</taxon>
        <taxon>Ecdysozoa</taxon>
        <taxon>Arthropoda</taxon>
        <taxon>Hexapoda</taxon>
        <taxon>Insecta</taxon>
        <taxon>Pterygota</taxon>
        <taxon>Neoptera</taxon>
        <taxon>Polyneoptera</taxon>
        <taxon>Dictyoptera</taxon>
        <taxon>Blattodea</taxon>
        <taxon>Blattoidea</taxon>
        <taxon>Termitoidae</taxon>
        <taxon>Termopsidae</taxon>
        <taxon>Zootermopsis</taxon>
    </lineage>
</organism>
<dbReference type="InParanoid" id="A0A067R4X0"/>
<dbReference type="EMBL" id="KK852974">
    <property type="protein sequence ID" value="KDR13068.1"/>
    <property type="molecule type" value="Genomic_DNA"/>
</dbReference>
<accession>A0A067R4X0</accession>
<dbReference type="AlphaFoldDB" id="A0A067R4X0"/>
<reference evidence="1 2" key="1">
    <citation type="journal article" date="2014" name="Nat. Commun.">
        <title>Molecular traces of alternative social organization in a termite genome.</title>
        <authorList>
            <person name="Terrapon N."/>
            <person name="Li C."/>
            <person name="Robertson H.M."/>
            <person name="Ji L."/>
            <person name="Meng X."/>
            <person name="Booth W."/>
            <person name="Chen Z."/>
            <person name="Childers C.P."/>
            <person name="Glastad K.M."/>
            <person name="Gokhale K."/>
            <person name="Gowin J."/>
            <person name="Gronenberg W."/>
            <person name="Hermansen R.A."/>
            <person name="Hu H."/>
            <person name="Hunt B.G."/>
            <person name="Huylmans A.K."/>
            <person name="Khalil S.M."/>
            <person name="Mitchell R.D."/>
            <person name="Munoz-Torres M.C."/>
            <person name="Mustard J.A."/>
            <person name="Pan H."/>
            <person name="Reese J.T."/>
            <person name="Scharf M.E."/>
            <person name="Sun F."/>
            <person name="Vogel H."/>
            <person name="Xiao J."/>
            <person name="Yang W."/>
            <person name="Yang Z."/>
            <person name="Yang Z."/>
            <person name="Zhou J."/>
            <person name="Zhu J."/>
            <person name="Brent C.S."/>
            <person name="Elsik C.G."/>
            <person name="Goodisman M.A."/>
            <person name="Liberles D.A."/>
            <person name="Roe R.M."/>
            <person name="Vargo E.L."/>
            <person name="Vilcinskas A."/>
            <person name="Wang J."/>
            <person name="Bornberg-Bauer E."/>
            <person name="Korb J."/>
            <person name="Zhang G."/>
            <person name="Liebig J."/>
        </authorList>
    </citation>
    <scope>NUCLEOTIDE SEQUENCE [LARGE SCALE GENOMIC DNA]</scope>
    <source>
        <tissue evidence="1">Whole organism</tissue>
    </source>
</reference>
<sequence length="119" mass="13944">MKLIDTYPNQKTDTIQSRNYSVVQVYVSSRSERMSSPSGNFRRSTSDYKLSPCRVCETYFYFKKSQLKCQPYTFKSTCNCLPRKLNVICYIPSDLKPFYVQYFNTKDGGSHLQTVKKKI</sequence>
<keyword evidence="2" id="KW-1185">Reference proteome</keyword>
<name>A0A067R4X0_ZOONE</name>
<dbReference type="Proteomes" id="UP000027135">
    <property type="component" value="Unassembled WGS sequence"/>
</dbReference>
<evidence type="ECO:0000313" key="1">
    <source>
        <dbReference type="EMBL" id="KDR13068.1"/>
    </source>
</evidence>
<gene>
    <name evidence="1" type="ORF">L798_12658</name>
</gene>